<dbReference type="STRING" id="1048983.EL17_06305"/>
<evidence type="ECO:0008006" key="4">
    <source>
        <dbReference type="Google" id="ProtNLM"/>
    </source>
</evidence>
<dbReference type="Gene3D" id="2.130.10.130">
    <property type="entry name" value="Integrin alpha, N-terminal"/>
    <property type="match status" value="2"/>
</dbReference>
<evidence type="ECO:0000313" key="3">
    <source>
        <dbReference type="Proteomes" id="UP000027821"/>
    </source>
</evidence>
<dbReference type="PANTHER" id="PTHR46580">
    <property type="entry name" value="SENSOR KINASE-RELATED"/>
    <property type="match status" value="1"/>
</dbReference>
<keyword evidence="1" id="KW-0732">Signal</keyword>
<keyword evidence="3" id="KW-1185">Reference proteome</keyword>
<dbReference type="RefSeq" id="WP_051719867.1">
    <property type="nucleotide sequence ID" value="NZ_JMIH01000015.1"/>
</dbReference>
<accession>A0A074KZJ0</accession>
<protein>
    <recommendedName>
        <fullName evidence="4">Cytochrome c domain-containing protein</fullName>
    </recommendedName>
</protein>
<evidence type="ECO:0000313" key="2">
    <source>
        <dbReference type="EMBL" id="KEO74344.1"/>
    </source>
</evidence>
<organism evidence="2 3">
    <name type="scientific">Anditalea andensis</name>
    <dbReference type="NCBI Taxonomy" id="1048983"/>
    <lineage>
        <taxon>Bacteria</taxon>
        <taxon>Pseudomonadati</taxon>
        <taxon>Bacteroidota</taxon>
        <taxon>Cytophagia</taxon>
        <taxon>Cytophagales</taxon>
        <taxon>Cytophagaceae</taxon>
        <taxon>Anditalea</taxon>
    </lineage>
</organism>
<evidence type="ECO:0000256" key="1">
    <source>
        <dbReference type="ARBA" id="ARBA00022729"/>
    </source>
</evidence>
<gene>
    <name evidence="2" type="ORF">EL17_06305</name>
</gene>
<name>A0A074KZJ0_9BACT</name>
<comment type="caution">
    <text evidence="2">The sequence shown here is derived from an EMBL/GenBank/DDBJ whole genome shotgun (WGS) entry which is preliminary data.</text>
</comment>
<dbReference type="Proteomes" id="UP000027821">
    <property type="component" value="Unassembled WGS sequence"/>
</dbReference>
<dbReference type="eggNOG" id="COG4636">
    <property type="taxonomic scope" value="Bacteria"/>
</dbReference>
<dbReference type="EMBL" id="JMIH01000015">
    <property type="protein sequence ID" value="KEO74344.1"/>
    <property type="molecule type" value="Genomic_DNA"/>
</dbReference>
<dbReference type="PANTHER" id="PTHR46580:SF4">
    <property type="entry name" value="ATP_GTP-BINDING PROTEIN"/>
    <property type="match status" value="1"/>
</dbReference>
<dbReference type="Pfam" id="PF13517">
    <property type="entry name" value="FG-GAP_3"/>
    <property type="match status" value="1"/>
</dbReference>
<dbReference type="AlphaFoldDB" id="A0A074KZJ0"/>
<dbReference type="InterPro" id="IPR028994">
    <property type="entry name" value="Integrin_alpha_N"/>
</dbReference>
<sequence>MVIKLKLMRLDGYLSQAYIYKAVLLLFLLGCTREHREYIHSDEEQETARLQELAEMDLILDGHQLANAYCNVCHIKPEPDLLTKNVWKGNVLPDMRKRMGLLYPHESKSIPGTIEAKIYHDHTYISIENYAKIEEYYVQNAPEQPLPQNQHQEILLGIPGFELESPDFPYKKPSVTTMLRKGERDNLILLGDRLNSLYVIDHKNQIILDSIPIDSPASDIRLKKSKGFDLLTMGKMDPSSEAIGSYWDYSILGDDKIDSKKLINSLNRPVNFSFADLNQNGHEDVVISNFGNHMGSLSWYEKNESGYQEHVLRNHPGARRSIIKDMNGDGLPDIVVLMAQAKEGVYIFYNKGSGQFKEEMVLQFHPLFGLSDFELVDFNGDGHLDILLTNGDNADLSAISKNYHGVRIFLNDTKNHFDEKWFFPMYGASRAVAGDFNGDGNIDIAAISFFPNKAQSPRQDFLYFDNEGDFNFKPYALDVPLDANWLILEKADIDGDGDEDLLLGSFKFSDMKSFGFALSEFNENWKPYYILKNQFVR</sequence>
<dbReference type="InterPro" id="IPR013517">
    <property type="entry name" value="FG-GAP"/>
</dbReference>
<reference evidence="2 3" key="1">
    <citation type="submission" date="2014-04" db="EMBL/GenBank/DDBJ databases">
        <title>Characterization and application of a salt tolerant electro-active bacterium.</title>
        <authorList>
            <person name="Yang L."/>
            <person name="Wei S."/>
            <person name="Tay Q.X.M."/>
        </authorList>
    </citation>
    <scope>NUCLEOTIDE SEQUENCE [LARGE SCALE GENOMIC DNA]</scope>
    <source>
        <strain evidence="2 3">LY1</strain>
    </source>
</reference>
<proteinExistence type="predicted"/>
<dbReference type="SUPFAM" id="SSF69318">
    <property type="entry name" value="Integrin alpha N-terminal domain"/>
    <property type="match status" value="1"/>
</dbReference>